<accession>A0A8I5U8Y0</accession>
<dbReference type="PANTHER" id="PTHR21665:SF2">
    <property type="entry name" value="CATION CHANNEL SPERM-ASSOCIATED TARGETING SUBUNIT TAU"/>
    <property type="match status" value="1"/>
</dbReference>
<name>A0A8I5U8Y0_PONAB</name>
<feature type="region of interest" description="Disordered" evidence="1">
    <location>
        <begin position="416"/>
        <end position="443"/>
    </location>
</feature>
<reference evidence="3" key="1">
    <citation type="submission" date="2008-02" db="EMBL/GenBank/DDBJ databases">
        <title>A 6x draft sequence assembly of the Pongo pygmaeus abelii genome.</title>
        <authorList>
            <person name="Wilson R.K."/>
            <person name="Mardis E."/>
        </authorList>
    </citation>
    <scope>NUCLEOTIDE SEQUENCE [LARGE SCALE GENOMIC DNA]</scope>
</reference>
<dbReference type="InterPro" id="IPR048363">
    <property type="entry name" value="CTSRT_C2"/>
</dbReference>
<feature type="region of interest" description="Disordered" evidence="1">
    <location>
        <begin position="1"/>
        <end position="20"/>
    </location>
</feature>
<protein>
    <submittedName>
        <fullName evidence="3">C2 calcium dependent domain containing 6</fullName>
    </submittedName>
</protein>
<reference evidence="3" key="2">
    <citation type="submission" date="2025-08" db="UniProtKB">
        <authorList>
            <consortium name="Ensembl"/>
        </authorList>
    </citation>
    <scope>IDENTIFICATION</scope>
</reference>
<gene>
    <name evidence="3" type="primary">C2CD6</name>
</gene>
<evidence type="ECO:0000256" key="1">
    <source>
        <dbReference type="SAM" id="MobiDB-lite"/>
    </source>
</evidence>
<dbReference type="Proteomes" id="UP000001595">
    <property type="component" value="Chromosome 2B"/>
</dbReference>
<dbReference type="GO" id="GO:0097228">
    <property type="term" value="C:sperm principal piece"/>
    <property type="evidence" value="ECO:0007669"/>
    <property type="project" value="Ensembl"/>
</dbReference>
<evidence type="ECO:0000313" key="4">
    <source>
        <dbReference type="Proteomes" id="UP000001595"/>
    </source>
</evidence>
<dbReference type="InterPro" id="IPR000008">
    <property type="entry name" value="C2_dom"/>
</dbReference>
<organism evidence="3 4">
    <name type="scientific">Pongo abelii</name>
    <name type="common">Sumatran orangutan</name>
    <name type="synonym">Pongo pygmaeus abelii</name>
    <dbReference type="NCBI Taxonomy" id="9601"/>
    <lineage>
        <taxon>Eukaryota</taxon>
        <taxon>Metazoa</taxon>
        <taxon>Chordata</taxon>
        <taxon>Craniata</taxon>
        <taxon>Vertebrata</taxon>
        <taxon>Euteleostomi</taxon>
        <taxon>Mammalia</taxon>
        <taxon>Eutheria</taxon>
        <taxon>Euarchontoglires</taxon>
        <taxon>Primates</taxon>
        <taxon>Haplorrhini</taxon>
        <taxon>Catarrhini</taxon>
        <taxon>Hominidae</taxon>
        <taxon>Pongo</taxon>
    </lineage>
</organism>
<dbReference type="PROSITE" id="PS50004">
    <property type="entry name" value="C2"/>
    <property type="match status" value="1"/>
</dbReference>
<evidence type="ECO:0000313" key="3">
    <source>
        <dbReference type="Ensembl" id="ENSPPYP00000025798.1"/>
    </source>
</evidence>
<dbReference type="GeneTree" id="ENSGT00390000018209"/>
<dbReference type="PANTHER" id="PTHR21665">
    <property type="entry name" value="CATION CHANNEL SPERM-ASSOCIATED TARGETING SUBUNIT TAU"/>
    <property type="match status" value="1"/>
</dbReference>
<proteinExistence type="predicted"/>
<dbReference type="Pfam" id="PF15729">
    <property type="entry name" value="CTSRT"/>
    <property type="match status" value="1"/>
</dbReference>
<feature type="domain" description="C2" evidence="2">
    <location>
        <begin position="87"/>
        <end position="222"/>
    </location>
</feature>
<dbReference type="InterPro" id="IPR031462">
    <property type="entry name" value="CTSRT"/>
</dbReference>
<reference evidence="3" key="3">
    <citation type="submission" date="2025-09" db="UniProtKB">
        <authorList>
            <consortium name="Ensembl"/>
        </authorList>
    </citation>
    <scope>IDENTIFICATION</scope>
</reference>
<sequence length="1859" mass="213935">MEPPQETDRPISTLDNHSGRVQVLSPTPLLQRNPYSSPDIMHIKGSEASSVPYALNQGTMALPKNKNQEGTGHRLLNMLRKTLKGSDSEELEITQDTPNLVPFGDVVGCLGIHIKNCRHFTPKISVQHFANLFIRISINKAAKCTKMCSLLSKNNEKNTVIKFDEVKYFSVQVPRRYDDERNNILLELIQYDNREKRAFLLGSVQIHLYEVIQKGCFIEEVQVLHRNIFVCRLEVEFMFSYGNFGYGFSHQLKPLQKITEPSMFMNLAPPPERTDPVTKVITPQTVEYPAFLSPDLNVTVGTPAVQSSNQPSVVRLEKLQQQPRERLEKMKKEYRNLNTWIDKANYLESILMPKLEHKDSEETNMDEASENLKSNQPEEELENIVGVDIPLVNEEAETTANELLDNDSEKGLTIPTLNQLDQDNSTADASKSDKSTPSPTEVHSLCTISNQETIKAGRIPPLDERQSESMPDRKMKNVFFPSEVKLKDNYPSILKADSSLSEDPYFPPQKMSEYVIGPYFVDGLIQDKPYGQKNANRKGKAVAFSPKEYNSPSFRQEYIEFKPKYQFQKFNKNSFDPFLRNVNKMSVKKRKDQDIYKYRNILGAEVIEHEDQDPPYPAQSKTAGPANKTWAHDPNIFTTKMLQTENKLAPDPTINTIKGLDTKNSLKENLPNVSLPSFKGESSRAGNVHANTCHLSKSLNFTPHIEYLKQSMILKSILSKNLQDLSDKLFSKPEVNMNSEAREKSSSPLLSIHDKLSSSMEDNILEKKQDLNNWLSEKDILNSKATLSQIIKNIPADSFSGGSQIIENIPADSLLEGGQVIKNIPEYSLSEGGQVIKNIPTDSFSEGGPGQSPEVEEHVSKKHFEADERDFPIKKRSSIKKKHLISEVPNSKSGSSGTVHDYIMRQIFTAPIFSELEIEVKEPSETPMNLENQLPTPWKRSLSSHILFHEENADEIELPQPRSAISQIIQAFPIDTLLESGIIKVIELDKERHKSSLLGTGITSPKGNLKDSQEYYSEIRSETEPLSEQNIPIIPKDTTSVSRVEFIQEDQNMFPQDSSYYSIANKELDLPRNGQRLGKDKNDLSSTLESLTNSLMDKLSESDEIMLKSFLKNIFNVFFKYNQSERRGQPEKELERLIQPSFTSDTEHLEELQEHFDKADKLDKKPILSPKLRVFLEELSESEVKNLKSELSKQIQHYLVERLSESGHITKEDLPKIYRNLYLMNEKAEQKGPNSFQGKYSETVKEIMSFVNNFNHHFIDKHLEIKLRYFFKEILQNYFLKNISESSLFNETESETIHPNISSLRTKSVSISFHELEQDISKGSFGRRFEINMKYPLSKSLQNYLIALSENELLHLKADLSKHLQSLFIEKLSKSGLMTKKQLEGINQHINLLNSSSIPLKYINTHLPFRDDCHFVERHSEKQNKYSRIVQQTTLQTVSEDKLREAELIREKEKKYFPLQNLKGNSSLTREQKSYYTKEEAKTPSLIKVQPSSNENIQASPLSKSSEILTDILLKKLRKEHVFTQLPQAENSVHKTEIQDPYSWGGKSKITQSKAWCERTLKMKSLDRKEHVNIYKWTVQEKPEAVLTSYPRIPNARMPREDEYLHRITFPSWQSSTLTHFNTETGEKSKLEDQYCQRLKGNNNNNKKHLVTFAQYKKEIQTLYIKPDEICSEKCAKFPEIQSFQYKVVEDEKNSKPYLFPELFKREDLKPKVRKERDRVIQPKKSFNKIVRILPTTLPTTRIHLKKSVPRTLLHWTARRTIHDCSDKFEDLHDMTSFTHLKKVKSRSRLLGKSSDDIHNHARHSARPYTAPEVNKQRESYSGKFTSRRMVSSGLVHINDKTSDYEMHKMRPKKIKRGY</sequence>
<evidence type="ECO:0000259" key="2">
    <source>
        <dbReference type="PROSITE" id="PS50004"/>
    </source>
</evidence>
<dbReference type="Ensembl" id="ENSPPYT00000045468.1">
    <property type="protein sequence ID" value="ENSPPYP00000025798.1"/>
    <property type="gene ID" value="ENSPPYG00000013075.2"/>
</dbReference>
<keyword evidence="4" id="KW-1185">Reference proteome</keyword>